<dbReference type="RefSeq" id="WP_091244151.1">
    <property type="nucleotide sequence ID" value="NZ_FNAG01000010.1"/>
</dbReference>
<evidence type="ECO:0000256" key="4">
    <source>
        <dbReference type="ARBA" id="ARBA00022692"/>
    </source>
</evidence>
<accession>A0A1G6YN48</accession>
<dbReference type="InterPro" id="IPR036942">
    <property type="entry name" value="Beta-barrel_TonB_sf"/>
</dbReference>
<keyword evidence="5 8" id="KW-0798">TonB box</keyword>
<dbReference type="InterPro" id="IPR000531">
    <property type="entry name" value="Beta-barrel_TonB"/>
</dbReference>
<dbReference type="Gene3D" id="2.170.130.10">
    <property type="entry name" value="TonB-dependent receptor, plug domain"/>
    <property type="match status" value="1"/>
</dbReference>
<feature type="signal peptide" evidence="9">
    <location>
        <begin position="1"/>
        <end position="30"/>
    </location>
</feature>
<evidence type="ECO:0000256" key="8">
    <source>
        <dbReference type="RuleBase" id="RU003357"/>
    </source>
</evidence>
<dbReference type="InterPro" id="IPR039426">
    <property type="entry name" value="TonB-dep_rcpt-like"/>
</dbReference>
<dbReference type="GO" id="GO:0015344">
    <property type="term" value="F:siderophore uptake transmembrane transporter activity"/>
    <property type="evidence" value="ECO:0007669"/>
    <property type="project" value="TreeGrafter"/>
</dbReference>
<feature type="domain" description="TonB-dependent receptor-like beta-barrel" evidence="10">
    <location>
        <begin position="329"/>
        <end position="907"/>
    </location>
</feature>
<keyword evidence="4" id="KW-0812">Transmembrane</keyword>
<dbReference type="Pfam" id="PF00593">
    <property type="entry name" value="TonB_dep_Rec_b-barrel"/>
    <property type="match status" value="1"/>
</dbReference>
<comment type="subcellular location">
    <subcellularLocation>
        <location evidence="1">Cell outer membrane</location>
        <topology evidence="1">Multi-pass membrane protein</topology>
    </subcellularLocation>
</comment>
<name>A0A1G6YN48_9GAMM</name>
<keyword evidence="7" id="KW-0998">Cell outer membrane</keyword>
<dbReference type="SUPFAM" id="SSF56935">
    <property type="entry name" value="Porins"/>
    <property type="match status" value="1"/>
</dbReference>
<evidence type="ECO:0000313" key="12">
    <source>
        <dbReference type="EMBL" id="SDD91750.1"/>
    </source>
</evidence>
<dbReference type="PANTHER" id="PTHR30069:SF46">
    <property type="entry name" value="OAR PROTEIN"/>
    <property type="match status" value="1"/>
</dbReference>
<evidence type="ECO:0000256" key="3">
    <source>
        <dbReference type="ARBA" id="ARBA00022452"/>
    </source>
</evidence>
<dbReference type="Proteomes" id="UP000199603">
    <property type="component" value="Unassembled WGS sequence"/>
</dbReference>
<gene>
    <name evidence="12" type="ORF">SAMN04488509_11087</name>
</gene>
<dbReference type="GO" id="GO:0044718">
    <property type="term" value="P:siderophore transmembrane transport"/>
    <property type="evidence" value="ECO:0007669"/>
    <property type="project" value="TreeGrafter"/>
</dbReference>
<sequence>MILTTTRVGTRRTALSLALGLCLISGTALAQSTQGSIFGEASKGATIRIENLDTAAVREAKAGDNGRFSVGNLPSGRYQITADGVTRTVVVSAGSGSRVSLVGDATETSLEAIEVTASAINPIDVSSVESNTILSEAVIDRVPVGRNLTSVALLAPGTTQGDGAFGNLASFGGASVGENAYYINGFNVTNFRNGLGGSTVPFEFYREFQVKTGGYGAEFGRSTGGVISATTKRGTNEWAFGGNLYWEPESLTSTARDTFFADGEIYTFNSRDESSFLTANAYVSGPLIKDRLFFFLLGQSRNLDSDFYGVGSFTRRASDDPFWGAKLDWYITDNHLLEYTGFSDRADTVDTAFLYAYPDPDIGERRSATTLERGGRNDILKYTGYLSDTFTLSLLWGRGEANRSDVGEGDDCPVILDRRAGGSSIPRGCYSSQLPGTAVDDREAWRADVEWSLADGRHVLRFGVDNEINTSADNVAYSGGVLWQYLQSSRSPTGFELRQRFYSNGGSFETEASAFYLEDAWQVTDRVLLSLGIRNEAFDNRNANGETFTKLDNQWAPRFGLAWDIQGDGSQKFFANAGRYHLPVANNTNIRLAGAEFFTEQFLVLNGVNADFTPIIGAPLTDVSVFADGEIKDPREIVNQDLKPMYQDEFILGYQREIWNDWTLGVRGIYRDLKSTLEDVAVDAALNAYAAANGFADFEAGGFDYYVLTNPGRDIRMGVDLDGDGSLEEVLLTADALGYPDSTRTYKAVELFWEKSWNDVWFLQGSWTLSKSEGNNEGYVRSDNGQDDAGLTTLFDQPGLLDGASGYLPNDRRHKLKLFGAWKFASEWTASSNLQFQSGRPINCFGVHPTDEFAAEYGAESFYCGGQLRPRGSGGRTPSTYTVDLGLEYRPGWASERLAIKLDVFNILNSQKTLEVNELGEDDNGDPNPAYLLPTLYQDPRAVRFAISYDW</sequence>
<dbReference type="PANTHER" id="PTHR30069">
    <property type="entry name" value="TONB-DEPENDENT OUTER MEMBRANE RECEPTOR"/>
    <property type="match status" value="1"/>
</dbReference>
<keyword evidence="9" id="KW-0732">Signal</keyword>
<evidence type="ECO:0000256" key="6">
    <source>
        <dbReference type="ARBA" id="ARBA00023136"/>
    </source>
</evidence>
<feature type="chain" id="PRO_5011437785" evidence="9">
    <location>
        <begin position="31"/>
        <end position="951"/>
    </location>
</feature>
<dbReference type="InterPro" id="IPR013784">
    <property type="entry name" value="Carb-bd-like_fold"/>
</dbReference>
<dbReference type="InterPro" id="IPR012910">
    <property type="entry name" value="Plug_dom"/>
</dbReference>
<dbReference type="OrthoDB" id="9768147at2"/>
<comment type="similarity">
    <text evidence="8">Belongs to the TonB-dependent receptor family.</text>
</comment>
<reference evidence="12 13" key="1">
    <citation type="submission" date="2016-10" db="EMBL/GenBank/DDBJ databases">
        <authorList>
            <person name="de Groot N.N."/>
        </authorList>
    </citation>
    <scope>NUCLEOTIDE SEQUENCE [LARGE SCALE GENOMIC DNA]</scope>
    <source>
        <strain evidence="12 13">DSM 16957</strain>
    </source>
</reference>
<proteinExistence type="inferred from homology"/>
<evidence type="ECO:0000313" key="13">
    <source>
        <dbReference type="Proteomes" id="UP000199603"/>
    </source>
</evidence>
<keyword evidence="13" id="KW-1185">Reference proteome</keyword>
<dbReference type="Pfam" id="PF07715">
    <property type="entry name" value="Plug"/>
    <property type="match status" value="1"/>
</dbReference>
<evidence type="ECO:0000259" key="11">
    <source>
        <dbReference type="Pfam" id="PF07715"/>
    </source>
</evidence>
<dbReference type="GO" id="GO:0009279">
    <property type="term" value="C:cell outer membrane"/>
    <property type="evidence" value="ECO:0007669"/>
    <property type="project" value="UniProtKB-SubCell"/>
</dbReference>
<dbReference type="EMBL" id="FNAG01000010">
    <property type="protein sequence ID" value="SDD91750.1"/>
    <property type="molecule type" value="Genomic_DNA"/>
</dbReference>
<keyword evidence="2" id="KW-0813">Transport</keyword>
<dbReference type="AlphaFoldDB" id="A0A1G6YN48"/>
<dbReference type="Gene3D" id="2.40.170.20">
    <property type="entry name" value="TonB-dependent receptor, beta-barrel domain"/>
    <property type="match status" value="1"/>
</dbReference>
<evidence type="ECO:0000256" key="9">
    <source>
        <dbReference type="SAM" id="SignalP"/>
    </source>
</evidence>
<evidence type="ECO:0000256" key="1">
    <source>
        <dbReference type="ARBA" id="ARBA00004571"/>
    </source>
</evidence>
<dbReference type="STRING" id="265719.SAMN04488509_11087"/>
<dbReference type="GO" id="GO:0030246">
    <property type="term" value="F:carbohydrate binding"/>
    <property type="evidence" value="ECO:0007669"/>
    <property type="project" value="InterPro"/>
</dbReference>
<evidence type="ECO:0000256" key="5">
    <source>
        <dbReference type="ARBA" id="ARBA00023077"/>
    </source>
</evidence>
<evidence type="ECO:0000256" key="2">
    <source>
        <dbReference type="ARBA" id="ARBA00022448"/>
    </source>
</evidence>
<dbReference type="SUPFAM" id="SSF49452">
    <property type="entry name" value="Starch-binding domain-like"/>
    <property type="match status" value="1"/>
</dbReference>
<protein>
    <submittedName>
        <fullName evidence="12">Outer membrane receptor proteins, mostly Fe transport</fullName>
    </submittedName>
</protein>
<organism evidence="12 13">
    <name type="scientific">Aquimonas voraii</name>
    <dbReference type="NCBI Taxonomy" id="265719"/>
    <lineage>
        <taxon>Bacteria</taxon>
        <taxon>Pseudomonadati</taxon>
        <taxon>Pseudomonadota</taxon>
        <taxon>Gammaproteobacteria</taxon>
        <taxon>Lysobacterales</taxon>
        <taxon>Lysobacteraceae</taxon>
        <taxon>Aquimonas</taxon>
    </lineage>
</organism>
<keyword evidence="6 8" id="KW-0472">Membrane</keyword>
<evidence type="ECO:0000256" key="7">
    <source>
        <dbReference type="ARBA" id="ARBA00023237"/>
    </source>
</evidence>
<keyword evidence="3" id="KW-1134">Transmembrane beta strand</keyword>
<dbReference type="InterPro" id="IPR037066">
    <property type="entry name" value="Plug_dom_sf"/>
</dbReference>
<keyword evidence="12" id="KW-0675">Receptor</keyword>
<evidence type="ECO:0000259" key="10">
    <source>
        <dbReference type="Pfam" id="PF00593"/>
    </source>
</evidence>
<feature type="domain" description="TonB-dependent receptor plug" evidence="11">
    <location>
        <begin position="129"/>
        <end position="226"/>
    </location>
</feature>